<name>A0AAE1DCB7_9GAST</name>
<accession>A0AAE1DCB7</accession>
<sequence length="262" mass="29586">SFIFDYPRWDDLRVTWGPNFDDYFFQQPRTVDDAKDQGFELVGSSTCDGSGVYNGFAYAKNSSFYITLLYDINEYIAGIQLGIPKQVATDLGQPTEKLKPPFNLVHDRYVISAYFVDPSKICTKGRSSLAFHFQGTGTNLWLQNGTTPTEVVRIPKYQSGLDGTYWVEGQCFVTMGKHYWYDVYSDSACESVFPVLLLYNGGQLNAFGWALLTDMLDANFERARTSAIGGFMKVVPKCVSNFTTRVSTMHIYLTSTPYLNEC</sequence>
<feature type="non-terminal residue" evidence="1">
    <location>
        <position position="262"/>
    </location>
</feature>
<dbReference type="AlphaFoldDB" id="A0AAE1DCB7"/>
<protein>
    <submittedName>
        <fullName evidence="1">Uncharacterized protein</fullName>
    </submittedName>
</protein>
<keyword evidence="2" id="KW-1185">Reference proteome</keyword>
<evidence type="ECO:0000313" key="2">
    <source>
        <dbReference type="Proteomes" id="UP001283361"/>
    </source>
</evidence>
<dbReference type="EMBL" id="JAWDGP010004327">
    <property type="protein sequence ID" value="KAK3765271.1"/>
    <property type="molecule type" value="Genomic_DNA"/>
</dbReference>
<gene>
    <name evidence="1" type="ORF">RRG08_051892</name>
</gene>
<dbReference type="Proteomes" id="UP001283361">
    <property type="component" value="Unassembled WGS sequence"/>
</dbReference>
<reference evidence="1" key="1">
    <citation type="journal article" date="2023" name="G3 (Bethesda)">
        <title>A reference genome for the long-term kleptoplast-retaining sea slug Elysia crispata morphotype clarki.</title>
        <authorList>
            <person name="Eastman K.E."/>
            <person name="Pendleton A.L."/>
            <person name="Shaikh M.A."/>
            <person name="Suttiyut T."/>
            <person name="Ogas R."/>
            <person name="Tomko P."/>
            <person name="Gavelis G."/>
            <person name="Widhalm J.R."/>
            <person name="Wisecaver J.H."/>
        </authorList>
    </citation>
    <scope>NUCLEOTIDE SEQUENCE</scope>
    <source>
        <strain evidence="1">ECLA1</strain>
    </source>
</reference>
<proteinExistence type="predicted"/>
<evidence type="ECO:0000313" key="1">
    <source>
        <dbReference type="EMBL" id="KAK3765271.1"/>
    </source>
</evidence>
<comment type="caution">
    <text evidence="1">The sequence shown here is derived from an EMBL/GenBank/DDBJ whole genome shotgun (WGS) entry which is preliminary data.</text>
</comment>
<organism evidence="1 2">
    <name type="scientific">Elysia crispata</name>
    <name type="common">lettuce slug</name>
    <dbReference type="NCBI Taxonomy" id="231223"/>
    <lineage>
        <taxon>Eukaryota</taxon>
        <taxon>Metazoa</taxon>
        <taxon>Spiralia</taxon>
        <taxon>Lophotrochozoa</taxon>
        <taxon>Mollusca</taxon>
        <taxon>Gastropoda</taxon>
        <taxon>Heterobranchia</taxon>
        <taxon>Euthyneura</taxon>
        <taxon>Panpulmonata</taxon>
        <taxon>Sacoglossa</taxon>
        <taxon>Placobranchoidea</taxon>
        <taxon>Plakobranchidae</taxon>
        <taxon>Elysia</taxon>
    </lineage>
</organism>